<dbReference type="Gene3D" id="3.40.50.1010">
    <property type="entry name" value="5'-nuclease"/>
    <property type="match status" value="1"/>
</dbReference>
<feature type="transmembrane region" description="Helical" evidence="13">
    <location>
        <begin position="431"/>
        <end position="452"/>
    </location>
</feature>
<keyword evidence="11" id="KW-0175">Coiled coil</keyword>
<feature type="compositionally biased region" description="Polar residues" evidence="12">
    <location>
        <begin position="637"/>
        <end position="646"/>
    </location>
</feature>
<comment type="catalytic activity">
    <reaction evidence="10">
        <text>pyridoxine(out) + n H(+)(out) = pyridoxine(in) + n H(+)(in)</text>
        <dbReference type="Rhea" id="RHEA:76203"/>
        <dbReference type="ChEBI" id="CHEBI:15378"/>
        <dbReference type="ChEBI" id="CHEBI:16709"/>
    </reaction>
</comment>
<dbReference type="CDD" id="cd09885">
    <property type="entry name" value="PIN_Smg6-like"/>
    <property type="match status" value="1"/>
</dbReference>
<keyword evidence="16" id="KW-1185">Reference proteome</keyword>
<evidence type="ECO:0000256" key="10">
    <source>
        <dbReference type="ARBA" id="ARBA00048410"/>
    </source>
</evidence>
<dbReference type="InterPro" id="IPR049604">
    <property type="entry name" value="SLC49A4-like"/>
</dbReference>
<evidence type="ECO:0000256" key="4">
    <source>
        <dbReference type="ARBA" id="ARBA00022692"/>
    </source>
</evidence>
<feature type="transmembrane region" description="Helical" evidence="13">
    <location>
        <begin position="332"/>
        <end position="349"/>
    </location>
</feature>
<dbReference type="InterPro" id="IPR049680">
    <property type="entry name" value="FLVCR1-2_SLC49-like"/>
</dbReference>
<dbReference type="EMBL" id="CAJPWZ010000490">
    <property type="protein sequence ID" value="CAG2194698.1"/>
    <property type="molecule type" value="Genomic_DNA"/>
</dbReference>
<gene>
    <name evidence="15" type="ORF">MEDL_9703</name>
</gene>
<feature type="domain" description="PIN" evidence="14">
    <location>
        <begin position="591"/>
        <end position="743"/>
    </location>
</feature>
<feature type="transmembrane region" description="Helical" evidence="13">
    <location>
        <begin position="123"/>
        <end position="143"/>
    </location>
</feature>
<protein>
    <submittedName>
        <fullName evidence="15">DIRC2</fullName>
    </submittedName>
</protein>
<dbReference type="OrthoDB" id="422206at2759"/>
<proteinExistence type="inferred from homology"/>
<dbReference type="InterPro" id="IPR036259">
    <property type="entry name" value="MFS_trans_sf"/>
</dbReference>
<dbReference type="CDD" id="cd17397">
    <property type="entry name" value="MFS_DIRC2"/>
    <property type="match status" value="1"/>
</dbReference>
<evidence type="ECO:0000256" key="2">
    <source>
        <dbReference type="ARBA" id="ARBA00008335"/>
    </source>
</evidence>
<dbReference type="FunFam" id="3.40.50.1010:FF:000014">
    <property type="entry name" value="telomerase-binding protein EST1A isoform X1"/>
    <property type="match status" value="1"/>
</dbReference>
<evidence type="ECO:0000256" key="12">
    <source>
        <dbReference type="SAM" id="MobiDB-lite"/>
    </source>
</evidence>
<evidence type="ECO:0000256" key="13">
    <source>
        <dbReference type="SAM" id="Phobius"/>
    </source>
</evidence>
<sequence>MRQQGLKNIYMNCRYNFLKNISSIMDIQKESLVQHDENQTVYDSVYAHQEVSVVVNDDGTPDVTVVNKTKAMTQETKVYKRRWYVLLVFSFVAMMQGGLWNTWGPIAASSEEAFDWTDGDIALYANWGPIAYLIATFPFAWLIDTKGLRSATLIAAVMVATGAGVRCITDNPDYIKWTVNIGQLLNGLAGPVAMGVPPALSARWFPVNERTTATAISSILNSLGVGISFIIGPYFVPDKQDTGNATAYNSSNIMSIKHHRSFFNVSITNGSRILHERQEIMKLMYWECGMSVLALVLVIIYFPDKPKLPPTVSASVERVDFKEGVKQLMRNVKFWMICLTYGVSLGVYNCWQSVLDVILKPHGISEDEAGWLGFYSLVAGCIITLAVAKFADVFAKHMRLFLLILYIGGCGSLVWFTFLLLGTIHSSTVQLYMSIILLSMFLGSTSPLYFEMACEATYPVAEGVTNLVLTLVNNIGGLIFLVVQMVPHIGTKWENWCLLGAIAACIPVLVFLKENYNRLEIDETEINDGDVIIESEEEIIHGGDDDHVKHLKKKKLQLKQIKQDQEKHKENIQKIIDKNRHHCIEVEIHPIFLVPDTNCFIDHLPGLKKLILSKKFTITVPLVVINELDGLAKGSKDGQNSTQQHANRVRKTSEESVQFLEAEFEKKNSHLKTQTSKGNILETIAFRSEESENGTGNNDDIILSSCLHYCKDKAREFMPKEKDGPVRLYRDVVLLTDDRNLRLKAHTHNVPVKDVPSFLHWSKVT</sequence>
<organism evidence="15 16">
    <name type="scientific">Mytilus edulis</name>
    <name type="common">Blue mussel</name>
    <dbReference type="NCBI Taxonomy" id="6550"/>
    <lineage>
        <taxon>Eukaryota</taxon>
        <taxon>Metazoa</taxon>
        <taxon>Spiralia</taxon>
        <taxon>Lophotrochozoa</taxon>
        <taxon>Mollusca</taxon>
        <taxon>Bivalvia</taxon>
        <taxon>Autobranchia</taxon>
        <taxon>Pteriomorphia</taxon>
        <taxon>Mytilida</taxon>
        <taxon>Mytiloidea</taxon>
        <taxon>Mytilidae</taxon>
        <taxon>Mytilinae</taxon>
        <taxon>Mytilus</taxon>
    </lineage>
</organism>
<feature type="transmembrane region" description="Helical" evidence="13">
    <location>
        <begin position="400"/>
        <end position="425"/>
    </location>
</feature>
<dbReference type="PANTHER" id="PTHR10924:SF27">
    <property type="entry name" value="SOLUTE CARRIER FAMILY 49 MEMBER 4"/>
    <property type="match status" value="1"/>
</dbReference>
<feature type="region of interest" description="Disordered" evidence="12">
    <location>
        <begin position="633"/>
        <end position="652"/>
    </location>
</feature>
<dbReference type="InterPro" id="IPR011701">
    <property type="entry name" value="MFS"/>
</dbReference>
<comment type="similarity">
    <text evidence="2">Belongs to the major facilitator superfamily.</text>
</comment>
<comment type="caution">
    <text evidence="15">The sequence shown here is derived from an EMBL/GenBank/DDBJ whole genome shotgun (WGS) entry which is preliminary data.</text>
</comment>
<feature type="transmembrane region" description="Helical" evidence="13">
    <location>
        <begin position="283"/>
        <end position="302"/>
    </location>
</feature>
<comment type="subcellular location">
    <subcellularLocation>
        <location evidence="1">Lysosome membrane</location>
        <topology evidence="1">Multi-pass membrane protein</topology>
    </subcellularLocation>
</comment>
<evidence type="ECO:0000256" key="7">
    <source>
        <dbReference type="ARBA" id="ARBA00023180"/>
    </source>
</evidence>
<keyword evidence="6 13" id="KW-0472">Membrane</keyword>
<accession>A0A8S3QJ50</accession>
<evidence type="ECO:0000256" key="1">
    <source>
        <dbReference type="ARBA" id="ARBA00004155"/>
    </source>
</evidence>
<feature type="transmembrane region" description="Helical" evidence="13">
    <location>
        <begin position="213"/>
        <end position="236"/>
    </location>
</feature>
<evidence type="ECO:0000313" key="16">
    <source>
        <dbReference type="Proteomes" id="UP000683360"/>
    </source>
</evidence>
<dbReference type="Pfam" id="PF07690">
    <property type="entry name" value="MFS_1"/>
    <property type="match status" value="2"/>
</dbReference>
<evidence type="ECO:0000256" key="8">
    <source>
        <dbReference type="ARBA" id="ARBA00023228"/>
    </source>
</evidence>
<feature type="coiled-coil region" evidence="11">
    <location>
        <begin position="551"/>
        <end position="578"/>
    </location>
</feature>
<evidence type="ECO:0000313" key="15">
    <source>
        <dbReference type="EMBL" id="CAG2194698.1"/>
    </source>
</evidence>
<dbReference type="GO" id="GO:0022857">
    <property type="term" value="F:transmembrane transporter activity"/>
    <property type="evidence" value="ECO:0007669"/>
    <property type="project" value="InterPro"/>
</dbReference>
<dbReference type="InterPro" id="IPR002716">
    <property type="entry name" value="PIN_dom"/>
</dbReference>
<keyword evidence="4 13" id="KW-0812">Transmembrane</keyword>
<feature type="transmembrane region" description="Helical" evidence="13">
    <location>
        <begin position="369"/>
        <end position="388"/>
    </location>
</feature>
<evidence type="ECO:0000256" key="6">
    <source>
        <dbReference type="ARBA" id="ARBA00023136"/>
    </source>
</evidence>
<feature type="transmembrane region" description="Helical" evidence="13">
    <location>
        <begin position="83"/>
        <end position="103"/>
    </location>
</feature>
<evidence type="ECO:0000256" key="3">
    <source>
        <dbReference type="ARBA" id="ARBA00022448"/>
    </source>
</evidence>
<keyword evidence="8" id="KW-0458">Lysosome</keyword>
<keyword evidence="7" id="KW-0325">Glycoprotein</keyword>
<evidence type="ECO:0000256" key="5">
    <source>
        <dbReference type="ARBA" id="ARBA00022989"/>
    </source>
</evidence>
<dbReference type="SUPFAM" id="SSF103473">
    <property type="entry name" value="MFS general substrate transporter"/>
    <property type="match status" value="1"/>
</dbReference>
<dbReference type="Proteomes" id="UP000683360">
    <property type="component" value="Unassembled WGS sequence"/>
</dbReference>
<dbReference type="SMART" id="SM00670">
    <property type="entry name" value="PINc"/>
    <property type="match status" value="1"/>
</dbReference>
<dbReference type="InterPro" id="IPR029060">
    <property type="entry name" value="PIN-like_dom_sf"/>
</dbReference>
<dbReference type="PANTHER" id="PTHR10924">
    <property type="entry name" value="MAJOR FACILITATOR SUPERFAMILY PROTEIN-RELATED"/>
    <property type="match status" value="1"/>
</dbReference>
<dbReference type="GO" id="GO:0005765">
    <property type="term" value="C:lysosomal membrane"/>
    <property type="evidence" value="ECO:0007669"/>
    <property type="project" value="UniProtKB-SubCell"/>
</dbReference>
<evidence type="ECO:0000259" key="14">
    <source>
        <dbReference type="SMART" id="SM00670"/>
    </source>
</evidence>
<evidence type="ECO:0000256" key="11">
    <source>
        <dbReference type="SAM" id="Coils"/>
    </source>
</evidence>
<dbReference type="SUPFAM" id="SSF88723">
    <property type="entry name" value="PIN domain-like"/>
    <property type="match status" value="1"/>
</dbReference>
<feature type="transmembrane region" description="Helical" evidence="13">
    <location>
        <begin position="464"/>
        <end position="487"/>
    </location>
</feature>
<name>A0A8S3QJ50_MYTED</name>
<reference evidence="15" key="1">
    <citation type="submission" date="2021-03" db="EMBL/GenBank/DDBJ databases">
        <authorList>
            <person name="Bekaert M."/>
        </authorList>
    </citation>
    <scope>NUCLEOTIDE SEQUENCE</scope>
</reference>
<feature type="transmembrane region" description="Helical" evidence="13">
    <location>
        <begin position="493"/>
        <end position="512"/>
    </location>
</feature>
<evidence type="ECO:0000256" key="9">
    <source>
        <dbReference type="ARBA" id="ARBA00037192"/>
    </source>
</evidence>
<keyword evidence="3" id="KW-0813">Transport</keyword>
<keyword evidence="5 13" id="KW-1133">Transmembrane helix</keyword>
<dbReference type="Pfam" id="PF13638">
    <property type="entry name" value="PIN_4"/>
    <property type="match status" value="1"/>
</dbReference>
<dbReference type="Gene3D" id="1.20.1250.20">
    <property type="entry name" value="MFS general substrate transporter like domains"/>
    <property type="match status" value="1"/>
</dbReference>
<dbReference type="AlphaFoldDB" id="A0A8S3QJ50"/>
<comment type="function">
    <text evidence="9">Mediates H(+)-dependent pyridoxine transport.</text>
</comment>